<evidence type="ECO:0000256" key="8">
    <source>
        <dbReference type="ARBA" id="ARBA00022840"/>
    </source>
</evidence>
<dbReference type="GO" id="GO:0005524">
    <property type="term" value="F:ATP binding"/>
    <property type="evidence" value="ECO:0007669"/>
    <property type="project" value="UniProtKB-KW"/>
</dbReference>
<evidence type="ECO:0000256" key="4">
    <source>
        <dbReference type="ARBA" id="ARBA00022642"/>
    </source>
</evidence>
<organism evidence="13 14">
    <name type="scientific">Stenotrophomonas maltophilia</name>
    <name type="common">Pseudomonas maltophilia</name>
    <name type="synonym">Xanthomonas maltophilia</name>
    <dbReference type="NCBI Taxonomy" id="40324"/>
    <lineage>
        <taxon>Bacteria</taxon>
        <taxon>Pseudomonadati</taxon>
        <taxon>Pseudomonadota</taxon>
        <taxon>Gammaproteobacteria</taxon>
        <taxon>Lysobacterales</taxon>
        <taxon>Lysobacteraceae</taxon>
        <taxon>Stenotrophomonas</taxon>
        <taxon>Stenotrophomonas maltophilia group</taxon>
    </lineage>
</organism>
<evidence type="ECO:0000313" key="13">
    <source>
        <dbReference type="EMBL" id="KAF1015952.1"/>
    </source>
</evidence>
<comment type="pathway">
    <text evidence="2 11">Cofactor biosynthesis; NAD(+) biosynthesis; deamido-NAD(+) from nicotinate D-ribonucleotide: step 1/1.</text>
</comment>
<evidence type="ECO:0000313" key="14">
    <source>
        <dbReference type="Proteomes" id="UP000487117"/>
    </source>
</evidence>
<dbReference type="PANTHER" id="PTHR39321:SF3">
    <property type="entry name" value="PHOSPHOPANTETHEINE ADENYLYLTRANSFERASE"/>
    <property type="match status" value="1"/>
</dbReference>
<dbReference type="Pfam" id="PF01467">
    <property type="entry name" value="CTP_transf_like"/>
    <property type="match status" value="1"/>
</dbReference>
<evidence type="ECO:0000256" key="2">
    <source>
        <dbReference type="ARBA" id="ARBA00005019"/>
    </source>
</evidence>
<proteinExistence type="inferred from homology"/>
<dbReference type="EC" id="2.7.7.18" evidence="11"/>
<dbReference type="AlphaFoldDB" id="A0A7V8FHP0"/>
<dbReference type="GO" id="GO:0004515">
    <property type="term" value="F:nicotinate-nucleotide adenylyltransferase activity"/>
    <property type="evidence" value="ECO:0007669"/>
    <property type="project" value="UniProtKB-UniRule"/>
</dbReference>
<dbReference type="EMBL" id="WNDS01000002">
    <property type="protein sequence ID" value="KAF1015952.1"/>
    <property type="molecule type" value="Genomic_DNA"/>
</dbReference>
<keyword evidence="8 11" id="KW-0067">ATP-binding</keyword>
<dbReference type="InterPro" id="IPR005248">
    <property type="entry name" value="NadD/NMNAT"/>
</dbReference>
<dbReference type="Gene3D" id="3.40.50.620">
    <property type="entry name" value="HUPs"/>
    <property type="match status" value="1"/>
</dbReference>
<keyword evidence="9 11" id="KW-0520">NAD</keyword>
<dbReference type="GO" id="GO:0009435">
    <property type="term" value="P:NAD+ biosynthetic process"/>
    <property type="evidence" value="ECO:0007669"/>
    <property type="project" value="UniProtKB-UniRule"/>
</dbReference>
<feature type="domain" description="Cytidyltransferase-like" evidence="12">
    <location>
        <begin position="6"/>
        <end position="153"/>
    </location>
</feature>
<evidence type="ECO:0000256" key="11">
    <source>
        <dbReference type="HAMAP-Rule" id="MF_00244"/>
    </source>
</evidence>
<dbReference type="UniPathway" id="UPA00253">
    <property type="reaction ID" value="UER00332"/>
</dbReference>
<dbReference type="HAMAP" id="MF_00244">
    <property type="entry name" value="NaMN_adenylyltr"/>
    <property type="match status" value="1"/>
</dbReference>
<dbReference type="Proteomes" id="UP000487117">
    <property type="component" value="Unassembled WGS sequence"/>
</dbReference>
<protein>
    <recommendedName>
        <fullName evidence="11">Probable nicotinate-nucleotide adenylyltransferase</fullName>
        <ecNumber evidence="11">2.7.7.18</ecNumber>
    </recommendedName>
    <alternativeName>
        <fullName evidence="11">Deamido-NAD(+) diphosphorylase</fullName>
    </alternativeName>
    <alternativeName>
        <fullName evidence="11">Deamido-NAD(+) pyrophosphorylase</fullName>
    </alternativeName>
    <alternativeName>
        <fullName evidence="11">Nicotinate mononucleotide adenylyltransferase</fullName>
        <shortName evidence="11">NaMN adenylyltransferase</shortName>
    </alternativeName>
</protein>
<dbReference type="SUPFAM" id="SSF52374">
    <property type="entry name" value="Nucleotidylyl transferase"/>
    <property type="match status" value="1"/>
</dbReference>
<evidence type="ECO:0000256" key="10">
    <source>
        <dbReference type="ARBA" id="ARBA00048721"/>
    </source>
</evidence>
<dbReference type="NCBIfam" id="TIGR00125">
    <property type="entry name" value="cyt_tran_rel"/>
    <property type="match status" value="1"/>
</dbReference>
<evidence type="ECO:0000256" key="3">
    <source>
        <dbReference type="ARBA" id="ARBA00009014"/>
    </source>
</evidence>
<evidence type="ECO:0000259" key="12">
    <source>
        <dbReference type="Pfam" id="PF01467"/>
    </source>
</evidence>
<keyword evidence="4 11" id="KW-0662">Pyridine nucleotide biosynthesis</keyword>
<dbReference type="InterPro" id="IPR004821">
    <property type="entry name" value="Cyt_trans-like"/>
</dbReference>
<evidence type="ECO:0000256" key="7">
    <source>
        <dbReference type="ARBA" id="ARBA00022741"/>
    </source>
</evidence>
<evidence type="ECO:0000256" key="1">
    <source>
        <dbReference type="ARBA" id="ARBA00002324"/>
    </source>
</evidence>
<comment type="similarity">
    <text evidence="3 11">Belongs to the NadD family.</text>
</comment>
<keyword evidence="5 11" id="KW-0808">Transferase</keyword>
<dbReference type="NCBIfam" id="TIGR00482">
    <property type="entry name" value="nicotinate (nicotinamide) nucleotide adenylyltransferase"/>
    <property type="match status" value="1"/>
</dbReference>
<evidence type="ECO:0000256" key="9">
    <source>
        <dbReference type="ARBA" id="ARBA00023027"/>
    </source>
</evidence>
<comment type="function">
    <text evidence="1 11">Catalyzes the reversible adenylation of nicotinate mononucleotide (NaMN) to nicotinic acid adenine dinucleotide (NaAD).</text>
</comment>
<reference evidence="14" key="1">
    <citation type="journal article" date="2020" name="MBio">
        <title>Horizontal gene transfer to a defensive symbiont with a reduced genome amongst a multipartite beetle microbiome.</title>
        <authorList>
            <person name="Waterworth S.C."/>
            <person name="Florez L.V."/>
            <person name="Rees E.R."/>
            <person name="Hertweck C."/>
            <person name="Kaltenpoth M."/>
            <person name="Kwan J.C."/>
        </authorList>
    </citation>
    <scope>NUCLEOTIDE SEQUENCE [LARGE SCALE GENOMIC DNA]</scope>
</reference>
<keyword evidence="7 11" id="KW-0547">Nucleotide-binding</keyword>
<comment type="catalytic activity">
    <reaction evidence="10 11">
        <text>nicotinate beta-D-ribonucleotide + ATP + H(+) = deamido-NAD(+) + diphosphate</text>
        <dbReference type="Rhea" id="RHEA:22860"/>
        <dbReference type="ChEBI" id="CHEBI:15378"/>
        <dbReference type="ChEBI" id="CHEBI:30616"/>
        <dbReference type="ChEBI" id="CHEBI:33019"/>
        <dbReference type="ChEBI" id="CHEBI:57502"/>
        <dbReference type="ChEBI" id="CHEBI:58437"/>
        <dbReference type="EC" id="2.7.7.18"/>
    </reaction>
</comment>
<dbReference type="CDD" id="cd02165">
    <property type="entry name" value="NMNAT"/>
    <property type="match status" value="1"/>
</dbReference>
<gene>
    <name evidence="11 13" type="primary">nadD</name>
    <name evidence="13" type="ORF">GAK31_01436</name>
</gene>
<accession>A0A7V8FHP0</accession>
<evidence type="ECO:0000256" key="6">
    <source>
        <dbReference type="ARBA" id="ARBA00022695"/>
    </source>
</evidence>
<dbReference type="InterPro" id="IPR014729">
    <property type="entry name" value="Rossmann-like_a/b/a_fold"/>
</dbReference>
<sequence>MPLRIYYGGTFDPVHLGHLAIARAARDELQVAVRMLPAADPPHRAPPGASAEQRCHMLALAIGEEPGLLLDRRELDRAAQQPGRPSYTVDTLRELRAELGPTRSLAWLVGADSLLGLPQWHQWQELFELAHFIVAERPGSPLEQAGDGELGQWLDGRWARNEQALFAAPAGCVLRLHHPLRSESASAVRAQIAGGGAWCALLPPPVADYVAAHGLYGARQP</sequence>
<dbReference type="PANTHER" id="PTHR39321">
    <property type="entry name" value="NICOTINATE-NUCLEOTIDE ADENYLYLTRANSFERASE-RELATED"/>
    <property type="match status" value="1"/>
</dbReference>
<evidence type="ECO:0000256" key="5">
    <source>
        <dbReference type="ARBA" id="ARBA00022679"/>
    </source>
</evidence>
<name>A0A7V8FHP0_STEMA</name>
<keyword evidence="6 11" id="KW-0548">Nucleotidyltransferase</keyword>
<comment type="caution">
    <text evidence="13">The sequence shown here is derived from an EMBL/GenBank/DDBJ whole genome shotgun (WGS) entry which is preliminary data.</text>
</comment>
<dbReference type="NCBIfam" id="NF000839">
    <property type="entry name" value="PRK00071.1-1"/>
    <property type="match status" value="1"/>
</dbReference>